<reference evidence="1 2" key="1">
    <citation type="submission" date="2024-04" db="EMBL/GenBank/DDBJ databases">
        <title>Tritrichomonas musculus Genome.</title>
        <authorList>
            <person name="Alves-Ferreira E."/>
            <person name="Grigg M."/>
            <person name="Lorenzi H."/>
            <person name="Galac M."/>
        </authorList>
    </citation>
    <scope>NUCLEOTIDE SEQUENCE [LARGE SCALE GENOMIC DNA]</scope>
    <source>
        <strain evidence="1 2">EAF2021</strain>
    </source>
</reference>
<accession>A0ABR2JF35</accession>
<organism evidence="1 2">
    <name type="scientific">Tritrichomonas musculus</name>
    <dbReference type="NCBI Taxonomy" id="1915356"/>
    <lineage>
        <taxon>Eukaryota</taxon>
        <taxon>Metamonada</taxon>
        <taxon>Parabasalia</taxon>
        <taxon>Tritrichomonadida</taxon>
        <taxon>Tritrichomonadidae</taxon>
        <taxon>Tritrichomonas</taxon>
    </lineage>
</organism>
<proteinExistence type="predicted"/>
<keyword evidence="2" id="KW-1185">Reference proteome</keyword>
<gene>
    <name evidence="1" type="ORF">M9Y10_006769</name>
</gene>
<protein>
    <submittedName>
        <fullName evidence="1">Uncharacterized protein</fullName>
    </submittedName>
</protein>
<dbReference type="EMBL" id="JAPFFF010000012">
    <property type="protein sequence ID" value="KAK8876552.1"/>
    <property type="molecule type" value="Genomic_DNA"/>
</dbReference>
<comment type="caution">
    <text evidence="1">The sequence shown here is derived from an EMBL/GenBank/DDBJ whole genome shotgun (WGS) entry which is preliminary data.</text>
</comment>
<dbReference type="Proteomes" id="UP001470230">
    <property type="component" value="Unassembled WGS sequence"/>
</dbReference>
<evidence type="ECO:0000313" key="1">
    <source>
        <dbReference type="EMBL" id="KAK8876552.1"/>
    </source>
</evidence>
<evidence type="ECO:0000313" key="2">
    <source>
        <dbReference type="Proteomes" id="UP001470230"/>
    </source>
</evidence>
<sequence>MEKIVEESTSNNESDEYIEVEVFEKPKKKRGDGQESMKIREKIGCFDIKKSFAYQKLKEKFGNKIKQEELLDITNFICSKANLRIGRLEKRNKKVLYKWFEDNWKIISPVLSRINCFYRDCT</sequence>
<name>A0ABR2JF35_9EUKA</name>